<dbReference type="AlphaFoldDB" id="A0A9P8PU09"/>
<dbReference type="Proteomes" id="UP000769528">
    <property type="component" value="Unassembled WGS sequence"/>
</dbReference>
<dbReference type="InterPro" id="IPR050869">
    <property type="entry name" value="H3K4_H4K5_MeTrfase"/>
</dbReference>
<evidence type="ECO:0000313" key="3">
    <source>
        <dbReference type="Proteomes" id="UP000769528"/>
    </source>
</evidence>
<evidence type="ECO:0000259" key="1">
    <source>
        <dbReference type="PROSITE" id="PS50280"/>
    </source>
</evidence>
<dbReference type="EMBL" id="JAEUBF010000443">
    <property type="protein sequence ID" value="KAH3678377.1"/>
    <property type="molecule type" value="Genomic_DNA"/>
</dbReference>
<comment type="caution">
    <text evidence="2">The sequence shown here is derived from an EMBL/GenBank/DDBJ whole genome shotgun (WGS) entry which is preliminary data.</text>
</comment>
<proteinExistence type="predicted"/>
<reference evidence="2" key="1">
    <citation type="journal article" date="2021" name="Open Biol.">
        <title>Shared evolutionary footprints suggest mitochondrial oxidative damage underlies multiple complex I losses in fungi.</title>
        <authorList>
            <person name="Schikora-Tamarit M.A."/>
            <person name="Marcet-Houben M."/>
            <person name="Nosek J."/>
            <person name="Gabaldon T."/>
        </authorList>
    </citation>
    <scope>NUCLEOTIDE SEQUENCE</scope>
    <source>
        <strain evidence="2">CBS6341</strain>
    </source>
</reference>
<dbReference type="PANTHER" id="PTHR12197">
    <property type="entry name" value="HISTONE-LYSINE N-METHYLTRANSFERASE SMYD"/>
    <property type="match status" value="1"/>
</dbReference>
<name>A0A9P8PU09_9ASCO</name>
<dbReference type="Gene3D" id="2.170.270.10">
    <property type="entry name" value="SET domain"/>
    <property type="match status" value="1"/>
</dbReference>
<dbReference type="PANTHER" id="PTHR12197:SF294">
    <property type="entry name" value="POTENTIAL PROTEIN LYSINE METHYLTRANSFERASE SET6"/>
    <property type="match status" value="1"/>
</dbReference>
<reference evidence="2" key="2">
    <citation type="submission" date="2021-01" db="EMBL/GenBank/DDBJ databases">
        <authorList>
            <person name="Schikora-Tamarit M.A."/>
        </authorList>
    </citation>
    <scope>NUCLEOTIDE SEQUENCE</scope>
    <source>
        <strain evidence="2">CBS6341</strain>
    </source>
</reference>
<protein>
    <recommendedName>
        <fullName evidence="1">SET domain-containing protein</fullName>
    </recommendedName>
</protein>
<dbReference type="InterPro" id="IPR046341">
    <property type="entry name" value="SET_dom_sf"/>
</dbReference>
<dbReference type="Pfam" id="PF00856">
    <property type="entry name" value="SET"/>
    <property type="match status" value="1"/>
</dbReference>
<dbReference type="PROSITE" id="PS50280">
    <property type="entry name" value="SET"/>
    <property type="match status" value="1"/>
</dbReference>
<dbReference type="GO" id="GO:0005634">
    <property type="term" value="C:nucleus"/>
    <property type="evidence" value="ECO:0007669"/>
    <property type="project" value="TreeGrafter"/>
</dbReference>
<gene>
    <name evidence="2" type="ORF">WICMUC_001394</name>
</gene>
<evidence type="ECO:0000313" key="2">
    <source>
        <dbReference type="EMBL" id="KAH3678377.1"/>
    </source>
</evidence>
<dbReference type="SMART" id="SM00317">
    <property type="entry name" value="SET"/>
    <property type="match status" value="1"/>
</dbReference>
<accession>A0A9P8PU09</accession>
<dbReference type="CDD" id="cd20071">
    <property type="entry name" value="SET_SMYD"/>
    <property type="match status" value="1"/>
</dbReference>
<dbReference type="SUPFAM" id="SSF82199">
    <property type="entry name" value="SET domain"/>
    <property type="match status" value="1"/>
</dbReference>
<keyword evidence="3" id="KW-1185">Reference proteome</keyword>
<organism evidence="2 3">
    <name type="scientific">Wickerhamomyces mucosus</name>
    <dbReference type="NCBI Taxonomy" id="1378264"/>
    <lineage>
        <taxon>Eukaryota</taxon>
        <taxon>Fungi</taxon>
        <taxon>Dikarya</taxon>
        <taxon>Ascomycota</taxon>
        <taxon>Saccharomycotina</taxon>
        <taxon>Saccharomycetes</taxon>
        <taxon>Phaffomycetales</taxon>
        <taxon>Wickerhamomycetaceae</taxon>
        <taxon>Wickerhamomyces</taxon>
    </lineage>
</organism>
<dbReference type="InterPro" id="IPR001214">
    <property type="entry name" value="SET_dom"/>
</dbReference>
<sequence>MTIETEPTNIKISQLFDIMQTQYGRACFATQDILAGTNVLITNAPFGSVVLYEFRKEVCSCCYRYKYGEYCKIKLTQSNPIVKKRKFHGAGLWFCSEDCLNSYQNKENIDQLIETFDILLEHYQIKAKNPIDHEEFNPKISQQYIESYWKDIEQWEHSIANMKKTKAMNQIPYLNDDEYTSARFVAQSLFNTYQTHESLLLYHNLQSNELQKISKFPILLKSQTLIYKFLKILLPEFLQPLLTTTSMRLLFGREYGNSFGIWQIIEDERDANENKEFLGYMLFPEASFFNHSCSPNVRKFRKGNRMYFETTQDITKGQQLCIDYFHILDEPFQERQKLLSTNWFFDCACERCVLNH</sequence>
<feature type="domain" description="SET" evidence="1">
    <location>
        <begin position="8"/>
        <end position="325"/>
    </location>
</feature>
<dbReference type="OrthoDB" id="1028014at2759"/>